<keyword evidence="2" id="KW-0906">Nuclear pore complex</keyword>
<evidence type="ECO:0000256" key="2">
    <source>
        <dbReference type="ARBA" id="ARBA00023132"/>
    </source>
</evidence>
<dbReference type="OrthoDB" id="2538017at2759"/>
<dbReference type="InterPro" id="IPR025574">
    <property type="entry name" value="Nucleoporin_FG_rpt"/>
</dbReference>
<feature type="compositionally biased region" description="Low complexity" evidence="3">
    <location>
        <begin position="82"/>
        <end position="97"/>
    </location>
</feature>
<comment type="subcellular location">
    <subcellularLocation>
        <location evidence="1">Nucleus</location>
        <location evidence="1">Nuclear pore complex</location>
    </subcellularLocation>
</comment>
<dbReference type="AlphaFoldDB" id="A0A2V1E1W2"/>
<keyword evidence="2" id="KW-0813">Transport</keyword>
<dbReference type="EMBL" id="KZ805329">
    <property type="protein sequence ID" value="PVI03634.1"/>
    <property type="molecule type" value="Genomic_DNA"/>
</dbReference>
<dbReference type="Pfam" id="PF06985">
    <property type="entry name" value="HET"/>
    <property type="match status" value="1"/>
</dbReference>
<feature type="compositionally biased region" description="Low complexity" evidence="3">
    <location>
        <begin position="25"/>
        <end position="38"/>
    </location>
</feature>
<dbReference type="InterPro" id="IPR010730">
    <property type="entry name" value="HET"/>
</dbReference>
<feature type="compositionally biased region" description="Polar residues" evidence="3">
    <location>
        <begin position="181"/>
        <end position="191"/>
    </location>
</feature>
<evidence type="ECO:0000313" key="5">
    <source>
        <dbReference type="EMBL" id="PVI03634.1"/>
    </source>
</evidence>
<proteinExistence type="predicted"/>
<keyword evidence="6" id="KW-1185">Reference proteome</keyword>
<evidence type="ECO:0000259" key="4">
    <source>
        <dbReference type="Pfam" id="PF06985"/>
    </source>
</evidence>
<evidence type="ECO:0000256" key="3">
    <source>
        <dbReference type="SAM" id="MobiDB-lite"/>
    </source>
</evidence>
<dbReference type="Proteomes" id="UP000244855">
    <property type="component" value="Unassembled WGS sequence"/>
</dbReference>
<dbReference type="PANTHER" id="PTHR33112">
    <property type="entry name" value="DOMAIN PROTEIN, PUTATIVE-RELATED"/>
    <property type="match status" value="1"/>
</dbReference>
<organism evidence="5 6">
    <name type="scientific">Periconia macrospinosa</name>
    <dbReference type="NCBI Taxonomy" id="97972"/>
    <lineage>
        <taxon>Eukaryota</taxon>
        <taxon>Fungi</taxon>
        <taxon>Dikarya</taxon>
        <taxon>Ascomycota</taxon>
        <taxon>Pezizomycotina</taxon>
        <taxon>Dothideomycetes</taxon>
        <taxon>Pleosporomycetidae</taxon>
        <taxon>Pleosporales</taxon>
        <taxon>Massarineae</taxon>
        <taxon>Periconiaceae</taxon>
        <taxon>Periconia</taxon>
    </lineage>
</organism>
<dbReference type="PANTHER" id="PTHR33112:SF10">
    <property type="entry name" value="TOL"/>
    <property type="match status" value="1"/>
</dbReference>
<keyword evidence="2" id="KW-0653">Protein transport</keyword>
<protein>
    <submittedName>
        <fullName evidence="5">HET-domain-containing protein</fullName>
    </submittedName>
</protein>
<name>A0A2V1E1W2_9PLEO</name>
<evidence type="ECO:0000256" key="1">
    <source>
        <dbReference type="ARBA" id="ARBA00004567"/>
    </source>
</evidence>
<feature type="region of interest" description="Disordered" evidence="3">
    <location>
        <begin position="1"/>
        <end position="201"/>
    </location>
</feature>
<keyword evidence="2" id="KW-0539">Nucleus</keyword>
<keyword evidence="2" id="KW-0509">mRNA transport</keyword>
<evidence type="ECO:0000313" key="6">
    <source>
        <dbReference type="Proteomes" id="UP000244855"/>
    </source>
</evidence>
<feature type="compositionally biased region" description="Polar residues" evidence="3">
    <location>
        <begin position="1"/>
        <end position="24"/>
    </location>
</feature>
<dbReference type="Pfam" id="PF21121">
    <property type="entry name" value="Nup49_C"/>
    <property type="match status" value="1"/>
</dbReference>
<feature type="compositionally biased region" description="Polar residues" evidence="3">
    <location>
        <begin position="138"/>
        <end position="166"/>
    </location>
</feature>
<dbReference type="Pfam" id="PF13634">
    <property type="entry name" value="Nucleoporin_FG"/>
    <property type="match status" value="2"/>
</dbReference>
<feature type="compositionally biased region" description="Polar residues" evidence="3">
    <location>
        <begin position="107"/>
        <end position="129"/>
    </location>
</feature>
<accession>A0A2V1E1W2</accession>
<feature type="compositionally biased region" description="Polar residues" evidence="3">
    <location>
        <begin position="324"/>
        <end position="340"/>
    </location>
</feature>
<keyword evidence="2" id="KW-0811">Translocation</keyword>
<feature type="compositionally biased region" description="Polar residues" evidence="3">
    <location>
        <begin position="44"/>
        <end position="66"/>
    </location>
</feature>
<dbReference type="GO" id="GO:0005643">
    <property type="term" value="C:nuclear pore"/>
    <property type="evidence" value="ECO:0007669"/>
    <property type="project" value="UniProtKB-SubCell"/>
</dbReference>
<sequence length="1150" mass="127272">MAGLGRSNSLSINTSGTSLFGNNASQGQQSGSLFGSTSQPPPSQSLFGAQNTTSQPQSTGLFSNLNKPAATPAPAAGGGLFGSSAAQTQSQPQQSTSLFGGALGAGANTQAQSQPSQSGGLFGGSQAQKPSLFGGATSGTQQQNNTSLFGNTTTQQNQTSAPSLFGSNQQNQPQQQQQSNTMFPNLQSQNKPLGGLGAPGLSMSTAQAVQIQAADSIKGTTRFNDLSPEFQQQIIQIEEQIQRRINHAHSTRGTLPQHIEQVASIAPDVELVEKLLSTVELGLDNDSANIAYIKKQVKKDADDATLSFRAIENQALPPQFRYGNASNLTTSTAKPTSGTSLDDDDPTKPVDLLDYFDRRAENLASTLDLYQRQIREIETHLRTMEAGTLEKAQQLTGSRSSSHDQRKQLVDALKGIEGAILQSASKVAYGSLTEITLNEFLYAWAPAKKSEVPHHDSYNDLLQAVLEGCWICRNFWRRLLDSADYQMGKPKIYRKLPDDADAIASESRILENWGFARSPTRMNLEWYHDDDSAKPSYCMKLGFTDPWDPDYFNVSYELRPLPEGHEISGNNVLDPCNTTLWNHWLHTCLSSHKECRALSNTAKSFTPTRLVEISSQDNGTSFQWKIVSLSGVPYLTLSHCWGSSSHTSLTTDNYARFSSQLCESSLLPKTFQHAFFITFSLGHRFLWIDSLCIIQDNEKDWQNEASMMGTVYANSRCNIAAAWASNGDDGCFVAKDQDRLPVISLGGSSGPEQQQHKVYSITPGTPLSAYEDEVTHAPLYTRGWVVQERYLSRRQLIFTRGQVYWECASITTCEHLPKSHNNPSEPIYSAFELPRKPSLLEPSSLVWTKYEHRKAWVSLVEYFSRCQFSRPSDRLIALAGLSQSTQHALNDTYLAGLWKQNLRYQLTWAVNTIDTLLPHTRRRIPSYLGPTWSWVSLNAPILVDVMYYLDEDPNPHDYIEILRVAAPSKHPSGLYDFEEPCTLVLRGLALWVRIVGRNSRPDNTWEKADIYTSEPTNGDYSTPSQRLRFFSAYWDEAISSHDDNDDNDDAARLPEPHLLMVTTMSVNLGGARGLILKRKTQGDDIAVDQDDQEHFVRAGVFKTDPEDFYEVVSALVGRSGDDDEKKAFTGYGSILEDTGSKGLVRTVTVV</sequence>
<feature type="domain" description="Heterokaryon incompatibility" evidence="4">
    <location>
        <begin position="634"/>
        <end position="788"/>
    </location>
</feature>
<gene>
    <name evidence="5" type="ORF">DM02DRAFT_669682</name>
</gene>
<feature type="region of interest" description="Disordered" evidence="3">
    <location>
        <begin position="322"/>
        <end position="346"/>
    </location>
</feature>
<feature type="compositionally biased region" description="Low complexity" evidence="3">
    <location>
        <begin position="167"/>
        <end position="180"/>
    </location>
</feature>
<reference evidence="5 6" key="1">
    <citation type="journal article" date="2018" name="Sci. Rep.">
        <title>Comparative genomics provides insights into the lifestyle and reveals functional heterogeneity of dark septate endophytic fungi.</title>
        <authorList>
            <person name="Knapp D.G."/>
            <person name="Nemeth J.B."/>
            <person name="Barry K."/>
            <person name="Hainaut M."/>
            <person name="Henrissat B."/>
            <person name="Johnson J."/>
            <person name="Kuo A."/>
            <person name="Lim J.H.P."/>
            <person name="Lipzen A."/>
            <person name="Nolan M."/>
            <person name="Ohm R.A."/>
            <person name="Tamas L."/>
            <person name="Grigoriev I.V."/>
            <person name="Spatafora J.W."/>
            <person name="Nagy L.G."/>
            <person name="Kovacs G.M."/>
        </authorList>
    </citation>
    <scope>NUCLEOTIDE SEQUENCE [LARGE SCALE GENOMIC DNA]</scope>
    <source>
        <strain evidence="5 6">DSE2036</strain>
    </source>
</reference>
<dbReference type="STRING" id="97972.A0A2V1E1W2"/>